<evidence type="ECO:0000313" key="2">
    <source>
        <dbReference type="Proteomes" id="UP000297635"/>
    </source>
</evidence>
<proteinExistence type="predicted"/>
<reference evidence="1 2" key="1">
    <citation type="submission" date="2019-02" db="EMBL/GenBank/DDBJ databases">
        <title>Isolation and identification of novel species under the genus Muribaculum.</title>
        <authorList>
            <person name="Miyake S."/>
            <person name="Ding Y."/>
            <person name="Low A."/>
            <person name="Soh M."/>
            <person name="Seedorf H."/>
        </authorList>
    </citation>
    <scope>NUCLEOTIDE SEQUENCE [LARGE SCALE GENOMIC DNA]</scope>
    <source>
        <strain evidence="1 2">TLL-A3</strain>
    </source>
</reference>
<evidence type="ECO:0000313" key="1">
    <source>
        <dbReference type="EMBL" id="TGG40205.1"/>
    </source>
</evidence>
<name>A0A4Z0V8U9_9BACT</name>
<keyword evidence="2" id="KW-1185">Reference proteome</keyword>
<sequence>MSNAPIKTDYGLYPATPGFRVQLGDYGVWKGKEWCRLGNINNDFGLIFFNKTIEETDTIESCDCGVTISSGTSIDGTSDNATTGTELSFNANGSIHYKAHITKIERFSSIQNEVFSFMKKYLEQGIWDSKYWIAVEINYADNLLSFQSSSKGSKVRLHGNIEDELNLAKADFNLNFKYEKASINCIQFNGVEQFAGAKFVGFDRTGLFKKTYNPGYQGEAFNFEIASEQSTY</sequence>
<dbReference type="Proteomes" id="UP000297635">
    <property type="component" value="Unassembled WGS sequence"/>
</dbReference>
<organism evidence="1 2">
    <name type="scientific">Duncaniella freteri</name>
    <dbReference type="NCBI Taxonomy" id="2530391"/>
    <lineage>
        <taxon>Bacteria</taxon>
        <taxon>Pseudomonadati</taxon>
        <taxon>Bacteroidota</taxon>
        <taxon>Bacteroidia</taxon>
        <taxon>Bacteroidales</taxon>
        <taxon>Muribaculaceae</taxon>
        <taxon>Duncaniella</taxon>
    </lineage>
</organism>
<protein>
    <submittedName>
        <fullName evidence="1">Uncharacterized protein</fullName>
    </submittedName>
</protein>
<accession>A0A4Z0V8U9</accession>
<dbReference type="EMBL" id="SJSA01000001">
    <property type="protein sequence ID" value="TGG40205.1"/>
    <property type="molecule type" value="Genomic_DNA"/>
</dbReference>
<gene>
    <name evidence="1" type="ORF">EZ315_05650</name>
</gene>
<dbReference type="RefSeq" id="WP_135471218.1">
    <property type="nucleotide sequence ID" value="NZ_CASJDB010000004.1"/>
</dbReference>
<comment type="caution">
    <text evidence="1">The sequence shown here is derived from an EMBL/GenBank/DDBJ whole genome shotgun (WGS) entry which is preliminary data.</text>
</comment>
<dbReference type="GeneID" id="82149272"/>
<dbReference type="AlphaFoldDB" id="A0A4Z0V8U9"/>